<evidence type="ECO:0000256" key="7">
    <source>
        <dbReference type="RuleBase" id="RU362106"/>
    </source>
</evidence>
<dbReference type="InterPro" id="IPR020598">
    <property type="entry name" value="rRNA_Ade_methylase_Trfase_N"/>
</dbReference>
<dbReference type="Pfam" id="PF00398">
    <property type="entry name" value="RrnaAD"/>
    <property type="match status" value="1"/>
</dbReference>
<gene>
    <name evidence="10" type="ORF">JKP88DRAFT_208127</name>
</gene>
<keyword evidence="3 6" id="KW-0808">Transferase</keyword>
<accession>A0A835Z0Q3</accession>
<feature type="binding site" evidence="6">
    <location>
        <position position="81"/>
    </location>
    <ligand>
        <name>S-adenosyl-L-methionine</name>
        <dbReference type="ChEBI" id="CHEBI:59789"/>
    </ligand>
</feature>
<dbReference type="HAMAP" id="MF_00607">
    <property type="entry name" value="16SrRNA_methyltr_A"/>
    <property type="match status" value="1"/>
</dbReference>
<evidence type="ECO:0000256" key="2">
    <source>
        <dbReference type="ARBA" id="ARBA00022603"/>
    </source>
</evidence>
<dbReference type="GO" id="GO:0000179">
    <property type="term" value="F:rRNA (adenine-N6,N6-)-dimethyltransferase activity"/>
    <property type="evidence" value="ECO:0007669"/>
    <property type="project" value="UniProtKB-UniRule"/>
</dbReference>
<dbReference type="AlphaFoldDB" id="A0A835Z0Q3"/>
<proteinExistence type="inferred from homology"/>
<keyword evidence="11" id="KW-1185">Reference proteome</keyword>
<dbReference type="SUPFAM" id="SSF53335">
    <property type="entry name" value="S-adenosyl-L-methionine-dependent methyltransferases"/>
    <property type="match status" value="1"/>
</dbReference>
<dbReference type="SMART" id="SM00650">
    <property type="entry name" value="rADc"/>
    <property type="match status" value="1"/>
</dbReference>
<evidence type="ECO:0000256" key="3">
    <source>
        <dbReference type="ARBA" id="ARBA00022679"/>
    </source>
</evidence>
<dbReference type="InterPro" id="IPR011530">
    <property type="entry name" value="rRNA_adenine_dimethylase"/>
</dbReference>
<dbReference type="CDD" id="cd02440">
    <property type="entry name" value="AdoMet_MTases"/>
    <property type="match status" value="1"/>
</dbReference>
<evidence type="ECO:0000259" key="9">
    <source>
        <dbReference type="SMART" id="SM00650"/>
    </source>
</evidence>
<dbReference type="Proteomes" id="UP000664859">
    <property type="component" value="Unassembled WGS sequence"/>
</dbReference>
<feature type="binding site" evidence="6">
    <location>
        <position position="102"/>
    </location>
    <ligand>
        <name>S-adenosyl-L-methionine</name>
        <dbReference type="ChEBI" id="CHEBI:59789"/>
    </ligand>
</feature>
<evidence type="ECO:0000256" key="4">
    <source>
        <dbReference type="ARBA" id="ARBA00022691"/>
    </source>
</evidence>
<reference evidence="10" key="1">
    <citation type="submission" date="2021-02" db="EMBL/GenBank/DDBJ databases">
        <title>First Annotated Genome of the Yellow-green Alga Tribonema minus.</title>
        <authorList>
            <person name="Mahan K.M."/>
        </authorList>
    </citation>
    <scope>NUCLEOTIDE SEQUENCE</scope>
    <source>
        <strain evidence="10">UTEX B ZZ1240</strain>
    </source>
</reference>
<feature type="domain" description="Ribosomal RNA adenine methylase transferase N-terminal" evidence="9">
    <location>
        <begin position="63"/>
        <end position="231"/>
    </location>
</feature>
<dbReference type="InterPro" id="IPR001737">
    <property type="entry name" value="KsgA/Erm"/>
</dbReference>
<evidence type="ECO:0000313" key="10">
    <source>
        <dbReference type="EMBL" id="KAG5184816.1"/>
    </source>
</evidence>
<name>A0A835Z0Q3_9STRA</name>
<keyword evidence="2 6" id="KW-0489">Methyltransferase</keyword>
<dbReference type="Gene3D" id="1.10.8.100">
    <property type="entry name" value="Ribosomal RNA adenine dimethylase-like, domain 2"/>
    <property type="match status" value="1"/>
</dbReference>
<keyword evidence="4 6" id="KW-0949">S-adenosyl-L-methionine</keyword>
<comment type="caution">
    <text evidence="10">The sequence shown here is derived from an EMBL/GenBank/DDBJ whole genome shotgun (WGS) entry which is preliminary data.</text>
</comment>
<dbReference type="PANTHER" id="PTHR11727:SF18">
    <property type="entry name" value="RRNA ADENINE N(6)-METHYLTRANSFERASE"/>
    <property type="match status" value="1"/>
</dbReference>
<keyword evidence="5 6" id="KW-0694">RNA-binding</keyword>
<evidence type="ECO:0000256" key="8">
    <source>
        <dbReference type="SAM" id="MobiDB-lite"/>
    </source>
</evidence>
<feature type="binding site" evidence="6">
    <location>
        <position position="54"/>
    </location>
    <ligand>
        <name>S-adenosyl-L-methionine</name>
        <dbReference type="ChEBI" id="CHEBI:59789"/>
    </ligand>
</feature>
<evidence type="ECO:0000313" key="11">
    <source>
        <dbReference type="Proteomes" id="UP000664859"/>
    </source>
</evidence>
<feature type="binding site" evidence="6">
    <location>
        <position position="52"/>
    </location>
    <ligand>
        <name>S-adenosyl-L-methionine</name>
        <dbReference type="ChEBI" id="CHEBI:59789"/>
    </ligand>
</feature>
<dbReference type="EC" id="2.1.1.-" evidence="7"/>
<dbReference type="InterPro" id="IPR023165">
    <property type="entry name" value="rRNA_Ade_diMease-like_C"/>
</dbReference>
<dbReference type="PANTHER" id="PTHR11727">
    <property type="entry name" value="DIMETHYLADENOSINE TRANSFERASE"/>
    <property type="match status" value="1"/>
</dbReference>
<feature type="region of interest" description="Disordered" evidence="8">
    <location>
        <begin position="1"/>
        <end position="46"/>
    </location>
</feature>
<dbReference type="GO" id="GO:0003723">
    <property type="term" value="F:RNA binding"/>
    <property type="evidence" value="ECO:0007669"/>
    <property type="project" value="UniProtKB-UniRule"/>
</dbReference>
<feature type="binding site" evidence="6">
    <location>
        <position position="146"/>
    </location>
    <ligand>
        <name>S-adenosyl-L-methionine</name>
        <dbReference type="ChEBI" id="CHEBI:59789"/>
    </ligand>
</feature>
<protein>
    <recommendedName>
        <fullName evidence="7">rRNA adenine N(6)-methyltransferase</fullName>
        <ecNumber evidence="7">2.1.1.-</ecNumber>
    </recommendedName>
</protein>
<feature type="binding site" evidence="6">
    <location>
        <position position="124"/>
    </location>
    <ligand>
        <name>S-adenosyl-L-methionine</name>
        <dbReference type="ChEBI" id="CHEBI:59789"/>
    </ligand>
</feature>
<dbReference type="InterPro" id="IPR029063">
    <property type="entry name" value="SAM-dependent_MTases_sf"/>
</dbReference>
<dbReference type="OrthoDB" id="74991at2759"/>
<comment type="similarity">
    <text evidence="6 7">Belongs to the class I-like SAM-binding methyltransferase superfamily. rRNA adenine N(6)-methyltransferase family.</text>
</comment>
<dbReference type="Gene3D" id="3.40.50.150">
    <property type="entry name" value="Vaccinia Virus protein VP39"/>
    <property type="match status" value="1"/>
</dbReference>
<dbReference type="NCBIfam" id="TIGR00755">
    <property type="entry name" value="ksgA"/>
    <property type="match status" value="1"/>
</dbReference>
<evidence type="ECO:0000256" key="1">
    <source>
        <dbReference type="ARBA" id="ARBA00022552"/>
    </source>
</evidence>
<sequence>MTVASSSGRRSDTLVMDASGAGGSGRPAAPKKMRPPTLPAGEYKPKQSLGQNFLSDQNYVMKICSSFRDSSVGGRSVVELGPGAGALTQVLHAQYPDMMAVDIDERSVQFLAETLPGLTVLQSDVLQIDYTQLAEARGGQLSIIGNLPYHITSQILFMLCDHYRSIARAVVLLQLEVAQRIVAPPNCKEYGILSVVFQLYTRPRILFKIPATVFYPQPKVTSALLSLDFTGRGPDVDRGDLKKVLSTAFQQRRKMLRQSLRPLLTEGVTLPEKFSALRPEQLTPQQFVELTKAIFGDTDPSQRADSGPVWRSI</sequence>
<dbReference type="EMBL" id="JAFCMP010000149">
    <property type="protein sequence ID" value="KAG5184816.1"/>
    <property type="molecule type" value="Genomic_DNA"/>
</dbReference>
<organism evidence="10 11">
    <name type="scientific">Tribonema minus</name>
    <dbReference type="NCBI Taxonomy" id="303371"/>
    <lineage>
        <taxon>Eukaryota</taxon>
        <taxon>Sar</taxon>
        <taxon>Stramenopiles</taxon>
        <taxon>Ochrophyta</taxon>
        <taxon>PX clade</taxon>
        <taxon>Xanthophyceae</taxon>
        <taxon>Tribonematales</taxon>
        <taxon>Tribonemataceae</taxon>
        <taxon>Tribonema</taxon>
    </lineage>
</organism>
<dbReference type="PROSITE" id="PS51689">
    <property type="entry name" value="SAM_RNA_A_N6_MT"/>
    <property type="match status" value="1"/>
</dbReference>
<keyword evidence="1 7" id="KW-0698">rRNA processing</keyword>
<evidence type="ECO:0000256" key="6">
    <source>
        <dbReference type="PROSITE-ProRule" id="PRU01026"/>
    </source>
</evidence>
<evidence type="ECO:0000256" key="5">
    <source>
        <dbReference type="ARBA" id="ARBA00022884"/>
    </source>
</evidence>